<accession>A0A0E9PIP9</accession>
<sequence length="43" mass="4972">MLLQDIFNLPQALRFHFIQSFEKLSEALCSIIPGCFIMSLRIS</sequence>
<proteinExistence type="predicted"/>
<protein>
    <submittedName>
        <fullName evidence="1">Uncharacterized protein</fullName>
    </submittedName>
</protein>
<name>A0A0E9PIP9_ANGAN</name>
<dbReference type="EMBL" id="GBXM01104622">
    <property type="protein sequence ID" value="JAH03955.1"/>
    <property type="molecule type" value="Transcribed_RNA"/>
</dbReference>
<organism evidence="1">
    <name type="scientific">Anguilla anguilla</name>
    <name type="common">European freshwater eel</name>
    <name type="synonym">Muraena anguilla</name>
    <dbReference type="NCBI Taxonomy" id="7936"/>
    <lineage>
        <taxon>Eukaryota</taxon>
        <taxon>Metazoa</taxon>
        <taxon>Chordata</taxon>
        <taxon>Craniata</taxon>
        <taxon>Vertebrata</taxon>
        <taxon>Euteleostomi</taxon>
        <taxon>Actinopterygii</taxon>
        <taxon>Neopterygii</taxon>
        <taxon>Teleostei</taxon>
        <taxon>Anguilliformes</taxon>
        <taxon>Anguillidae</taxon>
        <taxon>Anguilla</taxon>
    </lineage>
</organism>
<reference evidence="1" key="1">
    <citation type="submission" date="2014-11" db="EMBL/GenBank/DDBJ databases">
        <authorList>
            <person name="Amaro Gonzalez C."/>
        </authorList>
    </citation>
    <scope>NUCLEOTIDE SEQUENCE</scope>
</reference>
<reference evidence="1" key="2">
    <citation type="journal article" date="2015" name="Fish Shellfish Immunol.">
        <title>Early steps in the European eel (Anguilla anguilla)-Vibrio vulnificus interaction in the gills: Role of the RtxA13 toxin.</title>
        <authorList>
            <person name="Callol A."/>
            <person name="Pajuelo D."/>
            <person name="Ebbesson L."/>
            <person name="Teles M."/>
            <person name="MacKenzie S."/>
            <person name="Amaro C."/>
        </authorList>
    </citation>
    <scope>NUCLEOTIDE SEQUENCE</scope>
</reference>
<dbReference type="AlphaFoldDB" id="A0A0E9PIP9"/>
<evidence type="ECO:0000313" key="1">
    <source>
        <dbReference type="EMBL" id="JAH03955.1"/>
    </source>
</evidence>